<organism evidence="1 2">
    <name type="scientific">Nitrobacter winogradskyi (strain ATCC 25391 / DSM 10237 / CIP 104748 / NCIMB 11846 / Nb-255)</name>
    <dbReference type="NCBI Taxonomy" id="323098"/>
    <lineage>
        <taxon>Bacteria</taxon>
        <taxon>Pseudomonadati</taxon>
        <taxon>Pseudomonadota</taxon>
        <taxon>Alphaproteobacteria</taxon>
        <taxon>Hyphomicrobiales</taxon>
        <taxon>Nitrobacteraceae</taxon>
        <taxon>Nitrobacter</taxon>
    </lineage>
</organism>
<proteinExistence type="predicted"/>
<evidence type="ECO:0000313" key="1">
    <source>
        <dbReference type="EMBL" id="ABA04821.1"/>
    </source>
</evidence>
<dbReference type="HOGENOM" id="CLU_2437841_0_0_5"/>
<name>Q3SSC0_NITWN</name>
<dbReference type="OrthoDB" id="9889482at2"/>
<gene>
    <name evidence="1" type="ordered locus">Nwi_1560</name>
</gene>
<dbReference type="RefSeq" id="WP_011314827.1">
    <property type="nucleotide sequence ID" value="NC_007406.1"/>
</dbReference>
<accession>Q3SSC0</accession>
<protein>
    <submittedName>
        <fullName evidence="1">Uncharacterized protein</fullName>
    </submittedName>
</protein>
<keyword evidence="2" id="KW-1185">Reference proteome</keyword>
<reference evidence="1 2" key="1">
    <citation type="journal article" date="2006" name="Appl. Environ. Microbiol.">
        <title>Genome sequence of the chemolithoautotrophic nitrite-oxidizing bacterium Nitrobacter winogradskyi Nb-255.</title>
        <authorList>
            <person name="Starkenburg S.R."/>
            <person name="Chain P.S."/>
            <person name="Sayavedra-Soto L.A."/>
            <person name="Hauser L."/>
            <person name="Land M.L."/>
            <person name="Larimer F.W."/>
            <person name="Malfatti S.A."/>
            <person name="Klotz M.G."/>
            <person name="Bottomley P.J."/>
            <person name="Arp D.J."/>
            <person name="Hickey W.J."/>
        </authorList>
    </citation>
    <scope>NUCLEOTIDE SEQUENCE [LARGE SCALE GENOMIC DNA]</scope>
    <source>
        <strain evidence="2">ATCC 25391 / DSM 10237 / CIP 104748 / NCIMB 11846 / Nb-255</strain>
    </source>
</reference>
<sequence length="90" mass="9933">MKNEVLQGLIDPDRVPDLFAEGFASIEKAGNACVRFTLYARRNYGTEIEHIVIGRVVIPKEILPTAYRQTRAVLEGGPFLSAVPIASFLT</sequence>
<evidence type="ECO:0000313" key="2">
    <source>
        <dbReference type="Proteomes" id="UP000002531"/>
    </source>
</evidence>
<dbReference type="EMBL" id="CP000115">
    <property type="protein sequence ID" value="ABA04821.1"/>
    <property type="molecule type" value="Genomic_DNA"/>
</dbReference>
<dbReference type="Proteomes" id="UP000002531">
    <property type="component" value="Chromosome"/>
</dbReference>
<dbReference type="AlphaFoldDB" id="Q3SSC0"/>
<dbReference type="KEGG" id="nwi:Nwi_1560"/>